<evidence type="ECO:0000313" key="3">
    <source>
        <dbReference type="Proteomes" id="UP001055439"/>
    </source>
</evidence>
<dbReference type="Proteomes" id="UP001055439">
    <property type="component" value="Chromosome 9"/>
</dbReference>
<organism evidence="2 3">
    <name type="scientific">Musa troglodytarum</name>
    <name type="common">fe'i banana</name>
    <dbReference type="NCBI Taxonomy" id="320322"/>
    <lineage>
        <taxon>Eukaryota</taxon>
        <taxon>Viridiplantae</taxon>
        <taxon>Streptophyta</taxon>
        <taxon>Embryophyta</taxon>
        <taxon>Tracheophyta</taxon>
        <taxon>Spermatophyta</taxon>
        <taxon>Magnoliopsida</taxon>
        <taxon>Liliopsida</taxon>
        <taxon>Zingiberales</taxon>
        <taxon>Musaceae</taxon>
        <taxon>Musa</taxon>
    </lineage>
</organism>
<reference evidence="2" key="1">
    <citation type="submission" date="2022-05" db="EMBL/GenBank/DDBJ databases">
        <title>The Musa troglodytarum L. genome provides insights into the mechanism of non-climacteric behaviour and enrichment of carotenoids.</title>
        <authorList>
            <person name="Wang J."/>
        </authorList>
    </citation>
    <scope>NUCLEOTIDE SEQUENCE</scope>
    <source>
        <tissue evidence="2">Leaf</tissue>
    </source>
</reference>
<feature type="compositionally biased region" description="Basic and acidic residues" evidence="1">
    <location>
        <begin position="15"/>
        <end position="24"/>
    </location>
</feature>
<evidence type="ECO:0000313" key="2">
    <source>
        <dbReference type="EMBL" id="URE42272.1"/>
    </source>
</evidence>
<accession>A0A9E7I417</accession>
<dbReference type="EMBL" id="CP097511">
    <property type="protein sequence ID" value="URE42272.1"/>
    <property type="molecule type" value="Genomic_DNA"/>
</dbReference>
<evidence type="ECO:0000256" key="1">
    <source>
        <dbReference type="SAM" id="MobiDB-lite"/>
    </source>
</evidence>
<sequence>MGRRGRGAAGVPTGDAHRQADPPDRPIWAGGGDRMGCEDRRFTHPAAAVAVARHVPSCRLEDYCRVR</sequence>
<proteinExistence type="predicted"/>
<gene>
    <name evidence="2" type="ORF">MUK42_25481</name>
</gene>
<feature type="region of interest" description="Disordered" evidence="1">
    <location>
        <begin position="1"/>
        <end position="32"/>
    </location>
</feature>
<keyword evidence="3" id="KW-1185">Reference proteome</keyword>
<dbReference type="AlphaFoldDB" id="A0A9E7I417"/>
<name>A0A9E7I417_9LILI</name>
<protein>
    <submittedName>
        <fullName evidence="2">Uncharacterized protein</fullName>
    </submittedName>
</protein>